<proteinExistence type="predicted"/>
<organism evidence="2 3">
    <name type="scientific">Saccharopolyspora halophila</name>
    <dbReference type="NCBI Taxonomy" id="405551"/>
    <lineage>
        <taxon>Bacteria</taxon>
        <taxon>Bacillati</taxon>
        <taxon>Actinomycetota</taxon>
        <taxon>Actinomycetes</taxon>
        <taxon>Pseudonocardiales</taxon>
        <taxon>Pseudonocardiaceae</taxon>
        <taxon>Saccharopolyspora</taxon>
    </lineage>
</organism>
<dbReference type="Proteomes" id="UP001501218">
    <property type="component" value="Unassembled WGS sequence"/>
</dbReference>
<sequence>MTITGTEVVLTGLDEIEIRQAAPPAPGPHGVLVRTEATGVAFAEVQMRRGRYPAQPAFPFVPGYDLVGEIVAVGSESSWRVGQRVAAMSRTGAWAEHVEVRDRDLVEVPAEIDPAVAVSLVVNGVTARQLLRASGIRSGRTALVLGAGGGIGTLLMQLAAAEGVRVIGTASARRHADLAHLGAELIDHRTEDVAARVAELAPGGVDAVFDPLGAASMRTSWRLLAPGGALLSYGSSATLHESGPWWRPYVGIVGLLARWELARLLGRTGGRRARTYYVRGDARFRADLAELFRMVTAGQLRPLIAERLGLEEAERALDLHLSGEKTGRIVLLPGSHPAGGPKC</sequence>
<evidence type="ECO:0000313" key="2">
    <source>
        <dbReference type="EMBL" id="GAA2331284.1"/>
    </source>
</evidence>
<accession>A0ABN3FIT9</accession>
<dbReference type="Pfam" id="PF08240">
    <property type="entry name" value="ADH_N"/>
    <property type="match status" value="1"/>
</dbReference>
<keyword evidence="3" id="KW-1185">Reference proteome</keyword>
<dbReference type="SMART" id="SM00829">
    <property type="entry name" value="PKS_ER"/>
    <property type="match status" value="1"/>
</dbReference>
<dbReference type="Pfam" id="PF13602">
    <property type="entry name" value="ADH_zinc_N_2"/>
    <property type="match status" value="1"/>
</dbReference>
<dbReference type="InterPro" id="IPR051397">
    <property type="entry name" value="Zn-ADH-like_protein"/>
</dbReference>
<protein>
    <submittedName>
        <fullName evidence="2">Medium chain dehydrogenase/reductase family protein</fullName>
    </submittedName>
</protein>
<dbReference type="SUPFAM" id="SSF51735">
    <property type="entry name" value="NAD(P)-binding Rossmann-fold domains"/>
    <property type="match status" value="1"/>
</dbReference>
<feature type="domain" description="Enoyl reductase (ER)" evidence="1">
    <location>
        <begin position="12"/>
        <end position="331"/>
    </location>
</feature>
<dbReference type="SUPFAM" id="SSF50129">
    <property type="entry name" value="GroES-like"/>
    <property type="match status" value="1"/>
</dbReference>
<reference evidence="2 3" key="1">
    <citation type="journal article" date="2019" name="Int. J. Syst. Evol. Microbiol.">
        <title>The Global Catalogue of Microorganisms (GCM) 10K type strain sequencing project: providing services to taxonomists for standard genome sequencing and annotation.</title>
        <authorList>
            <consortium name="The Broad Institute Genomics Platform"/>
            <consortium name="The Broad Institute Genome Sequencing Center for Infectious Disease"/>
            <person name="Wu L."/>
            <person name="Ma J."/>
        </authorList>
    </citation>
    <scope>NUCLEOTIDE SEQUENCE [LARGE SCALE GENOMIC DNA]</scope>
    <source>
        <strain evidence="2 3">JCM 16221</strain>
    </source>
</reference>
<comment type="caution">
    <text evidence="2">The sequence shown here is derived from an EMBL/GenBank/DDBJ whole genome shotgun (WGS) entry which is preliminary data.</text>
</comment>
<dbReference type="CDD" id="cd08273">
    <property type="entry name" value="MDR8"/>
    <property type="match status" value="1"/>
</dbReference>
<dbReference type="InterPro" id="IPR013154">
    <property type="entry name" value="ADH-like_N"/>
</dbReference>
<name>A0ABN3FIT9_9PSEU</name>
<dbReference type="Gene3D" id="3.40.50.720">
    <property type="entry name" value="NAD(P)-binding Rossmann-like Domain"/>
    <property type="match status" value="1"/>
</dbReference>
<evidence type="ECO:0000313" key="3">
    <source>
        <dbReference type="Proteomes" id="UP001501218"/>
    </source>
</evidence>
<dbReference type="InterPro" id="IPR036291">
    <property type="entry name" value="NAD(P)-bd_dom_sf"/>
</dbReference>
<dbReference type="EMBL" id="BAAARA010000001">
    <property type="protein sequence ID" value="GAA2331284.1"/>
    <property type="molecule type" value="Genomic_DNA"/>
</dbReference>
<dbReference type="RefSeq" id="WP_344125602.1">
    <property type="nucleotide sequence ID" value="NZ_BAAARA010000001.1"/>
</dbReference>
<dbReference type="InterPro" id="IPR011032">
    <property type="entry name" value="GroES-like_sf"/>
</dbReference>
<dbReference type="Gene3D" id="3.90.180.10">
    <property type="entry name" value="Medium-chain alcohol dehydrogenases, catalytic domain"/>
    <property type="match status" value="1"/>
</dbReference>
<dbReference type="PANTHER" id="PTHR43677:SF4">
    <property type="entry name" value="QUINONE OXIDOREDUCTASE-LIKE PROTEIN 2"/>
    <property type="match status" value="1"/>
</dbReference>
<dbReference type="PANTHER" id="PTHR43677">
    <property type="entry name" value="SHORT-CHAIN DEHYDROGENASE/REDUCTASE"/>
    <property type="match status" value="1"/>
</dbReference>
<gene>
    <name evidence="2" type="ORF">GCM10009854_02920</name>
</gene>
<evidence type="ECO:0000259" key="1">
    <source>
        <dbReference type="SMART" id="SM00829"/>
    </source>
</evidence>
<dbReference type="InterPro" id="IPR020843">
    <property type="entry name" value="ER"/>
</dbReference>